<protein>
    <submittedName>
        <fullName evidence="2">Uncharacterized protein</fullName>
    </submittedName>
</protein>
<name>A0ABS3LGK1_9ENTE</name>
<accession>A0ABS3LGK1</accession>
<keyword evidence="3" id="KW-1185">Reference proteome</keyword>
<gene>
    <name evidence="2" type="ORF">JZO70_16775</name>
</gene>
<comment type="caution">
    <text evidence="2">The sequence shown here is derived from an EMBL/GenBank/DDBJ whole genome shotgun (WGS) entry which is preliminary data.</text>
</comment>
<organism evidence="2 3">
    <name type="scientific">Candidatus Enterococcus moelleringii</name>
    <dbReference type="NCBI Taxonomy" id="2815325"/>
    <lineage>
        <taxon>Bacteria</taxon>
        <taxon>Bacillati</taxon>
        <taxon>Bacillota</taxon>
        <taxon>Bacilli</taxon>
        <taxon>Lactobacillales</taxon>
        <taxon>Enterococcaceae</taxon>
        <taxon>Enterococcus</taxon>
    </lineage>
</organism>
<keyword evidence="1" id="KW-0175">Coiled coil</keyword>
<dbReference type="EMBL" id="JAFREM010000028">
    <property type="protein sequence ID" value="MBO1307831.1"/>
    <property type="molecule type" value="Genomic_DNA"/>
</dbReference>
<feature type="coiled-coil region" evidence="1">
    <location>
        <begin position="191"/>
        <end position="240"/>
    </location>
</feature>
<evidence type="ECO:0000313" key="3">
    <source>
        <dbReference type="Proteomes" id="UP000664601"/>
    </source>
</evidence>
<dbReference type="Proteomes" id="UP000664601">
    <property type="component" value="Unassembled WGS sequence"/>
</dbReference>
<proteinExistence type="predicted"/>
<reference evidence="2 3" key="1">
    <citation type="submission" date="2021-03" db="EMBL/GenBank/DDBJ databases">
        <title>Enterococcal diversity collection.</title>
        <authorList>
            <person name="Gilmore M.S."/>
            <person name="Schwartzman J."/>
            <person name="Van Tyne D."/>
            <person name="Martin M."/>
            <person name="Earl A.M."/>
            <person name="Manson A.L."/>
            <person name="Straub T."/>
            <person name="Salamzade R."/>
            <person name="Saavedra J."/>
            <person name="Lebreton F."/>
            <person name="Prichula J."/>
            <person name="Schaufler K."/>
            <person name="Gaca A."/>
            <person name="Sgardioli B."/>
            <person name="Wagenaar J."/>
            <person name="Strong T."/>
        </authorList>
    </citation>
    <scope>NUCLEOTIDE SEQUENCE [LARGE SCALE GENOMIC DNA]</scope>
    <source>
        <strain evidence="2 3">669A</strain>
    </source>
</reference>
<evidence type="ECO:0000256" key="1">
    <source>
        <dbReference type="SAM" id="Coils"/>
    </source>
</evidence>
<evidence type="ECO:0000313" key="2">
    <source>
        <dbReference type="EMBL" id="MBO1307831.1"/>
    </source>
</evidence>
<sequence length="396" mass="46150">MKAFNSQVALYPTPAPKMADELTKNDLLAAIEQSCEYLYAPQGSLNDGQREKIRSHFQQLFQWMDGSYHLELRLEEGTFDWQGFWKAIHQFFPQFAWLKAQTEAPRYGRQTYRFDFVPLVSRKSGFPFAVHLEDSLAQQFSQTTAEGLKHAEQLFQELAQQNFSVGKKVEKPIPPVTPVKKKKVEQPIPPVKKAEEKAQSAVNSVDLVKKEDVKQDSQSKARLRAVNQKLEMVIEKLELSMLYSGIQYFNQEHKEESDWDKQIKISLREYTYLLQKARFLEQMWNLNGELVNKTEKMTVTGNKLVYERDQVKQIKDNLSTRDIHFVLYECQVIESRAKVHARPWFRKPYVKLMKMDYDNLLGKAAYFDLLQGESSILEKIVREQKDPPAKNAEEVG</sequence>